<evidence type="ECO:0000256" key="1">
    <source>
        <dbReference type="ARBA" id="ARBA00005176"/>
    </source>
</evidence>
<accession>A0A8H7ZCL4</accession>
<organism evidence="10 11">
    <name type="scientific">Candida metapsilosis</name>
    <dbReference type="NCBI Taxonomy" id="273372"/>
    <lineage>
        <taxon>Eukaryota</taxon>
        <taxon>Fungi</taxon>
        <taxon>Dikarya</taxon>
        <taxon>Ascomycota</taxon>
        <taxon>Saccharomycotina</taxon>
        <taxon>Pichiomycetes</taxon>
        <taxon>Debaryomycetaceae</taxon>
        <taxon>Candida/Lodderomyces clade</taxon>
        <taxon>Candida</taxon>
    </lineage>
</organism>
<dbReference type="InterPro" id="IPR015590">
    <property type="entry name" value="Aldehyde_DH_dom"/>
</dbReference>
<evidence type="ECO:0000256" key="3">
    <source>
        <dbReference type="ARBA" id="ARBA00023002"/>
    </source>
</evidence>
<dbReference type="EMBL" id="JAEOAQ010000003">
    <property type="protein sequence ID" value="KAG5419412.1"/>
    <property type="molecule type" value="Genomic_DNA"/>
</dbReference>
<evidence type="ECO:0000256" key="4">
    <source>
        <dbReference type="ARBA" id="ARBA00050387"/>
    </source>
</evidence>
<dbReference type="InterPro" id="IPR010102">
    <property type="entry name" value="Succ_semiAld_DH"/>
</dbReference>
<dbReference type="NCBIfam" id="TIGR01780">
    <property type="entry name" value="SSADH"/>
    <property type="match status" value="1"/>
</dbReference>
<dbReference type="GO" id="GO:0004777">
    <property type="term" value="F:succinate-semialdehyde dehydrogenase (NAD+) activity"/>
    <property type="evidence" value="ECO:0007669"/>
    <property type="project" value="UniProtKB-UniRule"/>
</dbReference>
<feature type="domain" description="Aldehyde dehydrogenase" evidence="9">
    <location>
        <begin position="33"/>
        <end position="492"/>
    </location>
</feature>
<dbReference type="FunFam" id="3.40.309.10:FF:000004">
    <property type="entry name" value="Succinate-semialdehyde dehydrogenase I"/>
    <property type="match status" value="1"/>
</dbReference>
<dbReference type="InterPro" id="IPR029510">
    <property type="entry name" value="Ald_DH_CS_GLU"/>
</dbReference>
<comment type="catalytic activity">
    <reaction evidence="5 8">
        <text>succinate semialdehyde + NAD(+) + H2O = succinate + NADH + 2 H(+)</text>
        <dbReference type="Rhea" id="RHEA:13217"/>
        <dbReference type="ChEBI" id="CHEBI:15377"/>
        <dbReference type="ChEBI" id="CHEBI:15378"/>
        <dbReference type="ChEBI" id="CHEBI:30031"/>
        <dbReference type="ChEBI" id="CHEBI:57540"/>
        <dbReference type="ChEBI" id="CHEBI:57706"/>
        <dbReference type="ChEBI" id="CHEBI:57945"/>
        <dbReference type="EC" id="1.2.1.16"/>
    </reaction>
</comment>
<dbReference type="GeneID" id="93651808"/>
<dbReference type="CDD" id="cd07103">
    <property type="entry name" value="ALDH_F5_SSADH_GabD"/>
    <property type="match status" value="1"/>
</dbReference>
<proteinExistence type="inferred from homology"/>
<evidence type="ECO:0000313" key="10">
    <source>
        <dbReference type="EMBL" id="KAG5419412.1"/>
    </source>
</evidence>
<evidence type="ECO:0000313" key="11">
    <source>
        <dbReference type="Proteomes" id="UP000669133"/>
    </source>
</evidence>
<evidence type="ECO:0000256" key="6">
    <source>
        <dbReference type="PROSITE-ProRule" id="PRU10007"/>
    </source>
</evidence>
<protein>
    <recommendedName>
        <fullName evidence="8">Succinate-semialdehyde dehydrogenase</fullName>
        <ecNumber evidence="8">1.2.1.16</ecNumber>
    </recommendedName>
</protein>
<dbReference type="InterPro" id="IPR016163">
    <property type="entry name" value="Ald_DH_C"/>
</dbReference>
<keyword evidence="11" id="KW-1185">Reference proteome</keyword>
<dbReference type="InterPro" id="IPR050740">
    <property type="entry name" value="Aldehyde_DH_Superfamily"/>
</dbReference>
<comment type="pathway">
    <text evidence="1 8">Amino-acid degradation; 4-aminobutanoate degradation.</text>
</comment>
<comment type="catalytic activity">
    <reaction evidence="4 8">
        <text>succinate semialdehyde + NADP(+) + H2O = succinate + NADPH + 2 H(+)</text>
        <dbReference type="Rhea" id="RHEA:13213"/>
        <dbReference type="ChEBI" id="CHEBI:15377"/>
        <dbReference type="ChEBI" id="CHEBI:15378"/>
        <dbReference type="ChEBI" id="CHEBI:30031"/>
        <dbReference type="ChEBI" id="CHEBI:57706"/>
        <dbReference type="ChEBI" id="CHEBI:57783"/>
        <dbReference type="ChEBI" id="CHEBI:58349"/>
        <dbReference type="EC" id="1.2.1.16"/>
    </reaction>
</comment>
<evidence type="ECO:0000259" key="9">
    <source>
        <dbReference type="Pfam" id="PF00171"/>
    </source>
</evidence>
<dbReference type="InterPro" id="IPR016161">
    <property type="entry name" value="Ald_DH/histidinol_DH"/>
</dbReference>
<feature type="active site" evidence="6">
    <location>
        <position position="268"/>
    </location>
</feature>
<dbReference type="Gene3D" id="3.40.309.10">
    <property type="entry name" value="Aldehyde Dehydrogenase, Chain A, domain 2"/>
    <property type="match status" value="1"/>
</dbReference>
<evidence type="ECO:0000256" key="8">
    <source>
        <dbReference type="RuleBase" id="RU365091"/>
    </source>
</evidence>
<dbReference type="UniPathway" id="UPA00733"/>
<keyword evidence="3 7" id="KW-0560">Oxidoreductase</keyword>
<dbReference type="RefSeq" id="XP_067548528.1">
    <property type="nucleotide sequence ID" value="XM_067692116.1"/>
</dbReference>
<dbReference type="InterPro" id="IPR016162">
    <property type="entry name" value="Ald_DH_N"/>
</dbReference>
<evidence type="ECO:0000256" key="2">
    <source>
        <dbReference type="ARBA" id="ARBA00009986"/>
    </source>
</evidence>
<sequence>MSAAINQAPPQLANKNLFQTRPFVDNEFIETAKSNQTFKVINPATEEVLAELPVQTEEEIDQAIESCHRAFQTFKQTNPYDRAKMLRKLYDLMIENLDDLAMLITLECGKSLVDAKGEIKYAASYFEWFSEEAKRNYGETIQTSNPNNKVITLRQPIGPVGLLCPFNFPSAMGSRKAAPAWAVGCTCILKPDAQTPLSSLALAYLAREAGFPPGVFNVVLGSVESTPMIGLKICESPKIKKVSFTGSTPVGKLLMKQSASTLKKLSMELGGNAPIIVFDDADLELAVSQSIASKFRSLGQTCVCANRIYVQSGIYDKFCKLFAEKTAEFKIGNGMDEGVTHGCLINEKAVAKVEEHFKDAVAKGADVLVKGGRLPELGKHFYAPAVVYNIPNHAQVFHEETFGPLAAIAKFDTREEVVELCNDTPYGLASYVFSESLNTAWYMSEFLEVGMVSVNTGLFTDASLPFGGIKESGFGREGSLHGMDDYTVIKSITLGNLYR</sequence>
<dbReference type="AlphaFoldDB" id="A0A8H7ZCL4"/>
<dbReference type="PANTHER" id="PTHR43353:SF5">
    <property type="entry name" value="SUCCINATE-SEMIALDEHYDE DEHYDROGENASE, MITOCHONDRIAL"/>
    <property type="match status" value="1"/>
</dbReference>
<gene>
    <name evidence="10" type="ORF">I9W82_003179</name>
</gene>
<evidence type="ECO:0000256" key="7">
    <source>
        <dbReference type="RuleBase" id="RU003345"/>
    </source>
</evidence>
<dbReference type="Pfam" id="PF00171">
    <property type="entry name" value="Aldedh"/>
    <property type="match status" value="1"/>
</dbReference>
<dbReference type="Gene3D" id="3.40.605.10">
    <property type="entry name" value="Aldehyde Dehydrogenase, Chain A, domain 1"/>
    <property type="match status" value="1"/>
</dbReference>
<comment type="caution">
    <text evidence="10">The sequence shown here is derived from an EMBL/GenBank/DDBJ whole genome shotgun (WGS) entry which is preliminary data.</text>
</comment>
<comment type="similarity">
    <text evidence="2 7">Belongs to the aldehyde dehydrogenase family.</text>
</comment>
<dbReference type="FunFam" id="3.40.605.10:FF:000005">
    <property type="entry name" value="Succinate-semialdehyde dehydrogenase I"/>
    <property type="match status" value="1"/>
</dbReference>
<evidence type="ECO:0000256" key="5">
    <source>
        <dbReference type="ARBA" id="ARBA00052698"/>
    </source>
</evidence>
<dbReference type="OrthoDB" id="310895at2759"/>
<dbReference type="PANTHER" id="PTHR43353">
    <property type="entry name" value="SUCCINATE-SEMIALDEHYDE DEHYDROGENASE, MITOCHONDRIAL"/>
    <property type="match status" value="1"/>
</dbReference>
<name>A0A8H7ZCL4_9ASCO</name>
<dbReference type="EC" id="1.2.1.16" evidence="8"/>
<dbReference type="GO" id="GO:0005737">
    <property type="term" value="C:cytoplasm"/>
    <property type="evidence" value="ECO:0007669"/>
    <property type="project" value="TreeGrafter"/>
</dbReference>
<dbReference type="PROSITE" id="PS00687">
    <property type="entry name" value="ALDEHYDE_DEHYDR_GLU"/>
    <property type="match status" value="1"/>
</dbReference>
<dbReference type="GO" id="GO:0009450">
    <property type="term" value="P:gamma-aminobutyric acid catabolic process"/>
    <property type="evidence" value="ECO:0007669"/>
    <property type="project" value="UniProtKB-UniPathway"/>
</dbReference>
<dbReference type="Proteomes" id="UP000669133">
    <property type="component" value="Unassembled WGS sequence"/>
</dbReference>
<dbReference type="SUPFAM" id="SSF53720">
    <property type="entry name" value="ALDH-like"/>
    <property type="match status" value="1"/>
</dbReference>
<reference evidence="10 11" key="1">
    <citation type="submission" date="2020-12" db="EMBL/GenBank/DDBJ databases">
        <title>Effect of drift, selection, and recombination on the evolution of hybrid genomes in Candida yeast pathogens.</title>
        <authorList>
            <person name="Mixao V."/>
            <person name="Ksiezopolska E."/>
            <person name="Saus E."/>
            <person name="Boekhout T."/>
            <person name="Gacser A."/>
            <person name="Gabaldon T."/>
        </authorList>
    </citation>
    <scope>NUCLEOTIDE SEQUENCE [LARGE SCALE GENOMIC DNA]</scope>
    <source>
        <strain evidence="10 11">BP57</strain>
    </source>
</reference>